<organism evidence="3 4">
    <name type="scientific">Pseudocohnilembus persalinus</name>
    <name type="common">Ciliate</name>
    <dbReference type="NCBI Taxonomy" id="266149"/>
    <lineage>
        <taxon>Eukaryota</taxon>
        <taxon>Sar</taxon>
        <taxon>Alveolata</taxon>
        <taxon>Ciliophora</taxon>
        <taxon>Intramacronucleata</taxon>
        <taxon>Oligohymenophorea</taxon>
        <taxon>Scuticociliatia</taxon>
        <taxon>Philasterida</taxon>
        <taxon>Pseudocohnilembidae</taxon>
        <taxon>Pseudocohnilembus</taxon>
    </lineage>
</organism>
<sequence length="306" mass="35050">MSQFLISLDGKQVLISIGGAVNTINDIKNNQESFISNVNNLIEQYDLDGIDLDIQIFNFTPQDLIDTIVFIRSQLGDLKKLVITTQSVCIYPSDKVYVPELDESEYFWNFMVPVINQVIDLIDFIQVDTVRNPYLEIDVFSAEYMTAIYLGWLNVYPDFQIEGYDGIPEDKLVLSFVASENTIEDAYYHEPSVINQAIDMLAKLGYKLYGFNVYNSFYDGENNFTVSSQVYAHLENIYDSRNDSSNLVNAEKLSEQHLNTDDIQYNVKNTQGIYDQNEDDEKESIYGTIMALNMTILFAIILSVFN</sequence>
<evidence type="ECO:0000259" key="2">
    <source>
        <dbReference type="PROSITE" id="PS51910"/>
    </source>
</evidence>
<reference evidence="3 4" key="1">
    <citation type="journal article" date="2015" name="Sci. Rep.">
        <title>Genome of the facultative scuticociliatosis pathogen Pseudocohnilembus persalinus provides insight into its virulence through horizontal gene transfer.</title>
        <authorList>
            <person name="Xiong J."/>
            <person name="Wang G."/>
            <person name="Cheng J."/>
            <person name="Tian M."/>
            <person name="Pan X."/>
            <person name="Warren A."/>
            <person name="Jiang C."/>
            <person name="Yuan D."/>
            <person name="Miao W."/>
        </authorList>
    </citation>
    <scope>NUCLEOTIDE SEQUENCE [LARGE SCALE GENOMIC DNA]</scope>
    <source>
        <strain evidence="3">36N120E</strain>
    </source>
</reference>
<dbReference type="Proteomes" id="UP000054937">
    <property type="component" value="Unassembled WGS sequence"/>
</dbReference>
<keyword evidence="1" id="KW-0812">Transmembrane</keyword>
<name>A0A0V0R6W6_PSEPJ</name>
<dbReference type="InParanoid" id="A0A0V0R6W6"/>
<keyword evidence="1" id="KW-0472">Membrane</keyword>
<dbReference type="GO" id="GO:0016787">
    <property type="term" value="F:hydrolase activity"/>
    <property type="evidence" value="ECO:0007669"/>
    <property type="project" value="UniProtKB-KW"/>
</dbReference>
<gene>
    <name evidence="3" type="ORF">PPERSA_07329</name>
</gene>
<dbReference type="GO" id="GO:0005975">
    <property type="term" value="P:carbohydrate metabolic process"/>
    <property type="evidence" value="ECO:0007669"/>
    <property type="project" value="InterPro"/>
</dbReference>
<keyword evidence="1" id="KW-1133">Transmembrane helix</keyword>
<evidence type="ECO:0000256" key="1">
    <source>
        <dbReference type="SAM" id="Phobius"/>
    </source>
</evidence>
<dbReference type="AlphaFoldDB" id="A0A0V0R6W6"/>
<keyword evidence="4" id="KW-1185">Reference proteome</keyword>
<comment type="caution">
    <text evidence="3">The sequence shown here is derived from an EMBL/GenBank/DDBJ whole genome shotgun (WGS) entry which is preliminary data.</text>
</comment>
<dbReference type="InterPro" id="IPR001223">
    <property type="entry name" value="Glyco_hydro18_cat"/>
</dbReference>
<dbReference type="Gene3D" id="3.20.20.80">
    <property type="entry name" value="Glycosidases"/>
    <property type="match status" value="1"/>
</dbReference>
<protein>
    <submittedName>
        <fullName evidence="3">Glycoside hydrolase, superfamily</fullName>
    </submittedName>
</protein>
<proteinExistence type="predicted"/>
<accession>A0A0V0R6W6</accession>
<evidence type="ECO:0000313" key="3">
    <source>
        <dbReference type="EMBL" id="KRX10244.1"/>
    </source>
</evidence>
<evidence type="ECO:0000313" key="4">
    <source>
        <dbReference type="Proteomes" id="UP000054937"/>
    </source>
</evidence>
<dbReference type="PROSITE" id="PS51910">
    <property type="entry name" value="GH18_2"/>
    <property type="match status" value="1"/>
</dbReference>
<dbReference type="InterPro" id="IPR017853">
    <property type="entry name" value="GH"/>
</dbReference>
<keyword evidence="3" id="KW-0378">Hydrolase</keyword>
<dbReference type="SUPFAM" id="SSF51445">
    <property type="entry name" value="(Trans)glycosidases"/>
    <property type="match status" value="1"/>
</dbReference>
<feature type="transmembrane region" description="Helical" evidence="1">
    <location>
        <begin position="285"/>
        <end position="305"/>
    </location>
</feature>
<dbReference type="OrthoDB" id="73875at2759"/>
<dbReference type="EMBL" id="LDAU01000034">
    <property type="protein sequence ID" value="KRX10244.1"/>
    <property type="molecule type" value="Genomic_DNA"/>
</dbReference>
<feature type="domain" description="GH18" evidence="2">
    <location>
        <begin position="1"/>
        <end position="237"/>
    </location>
</feature>